<dbReference type="PROSITE" id="PS51831">
    <property type="entry name" value="HD"/>
    <property type="match status" value="1"/>
</dbReference>
<dbReference type="Pfam" id="PF01966">
    <property type="entry name" value="HD"/>
    <property type="match status" value="1"/>
</dbReference>
<dbReference type="InterPro" id="IPR054703">
    <property type="entry name" value="Mop-rel"/>
</dbReference>
<dbReference type="SMART" id="SM00471">
    <property type="entry name" value="HDc"/>
    <property type="match status" value="1"/>
</dbReference>
<comment type="caution">
    <text evidence="2">The sequence shown here is derived from an EMBL/GenBank/DDBJ whole genome shotgun (WGS) entry which is preliminary data.</text>
</comment>
<sequence>MTTGLDIPAATSEDRPYLHNMSTSRVHGESMKHCFAAVIPAAGLSSRLPAFKPLLPLGDASTLGRVVRACRQAKIREIIVVTGHRAAEVGAEAVRLGARAVHNPDFLRGMFSSVCAGLAAVSGDAQGVFVHPVDIPLVRSHVHMRLTDRFASSPAPVLFPTYGGRRGHPPLLRAAMIPEVLAWDGDGGLCGALTALDGEDVEVACAQIHFDMDDDAAYFKALGLLARLDVPGPDEARIMLTSYFGVPPRGRAHAEAVARAAVALARALNRLGAGLDVRLVESAALLHDLAKGRPQHEAEGGRELLRLGFPILADIVACHRDTNLGETDPLTEKEIVYLADKLVRCDRFVGLEARFREKLDMFEGDAAAQTAIRGRRQRARGVLARVEREAGMDAAAILSLAGMVVG</sequence>
<feature type="non-terminal residue" evidence="2">
    <location>
        <position position="406"/>
    </location>
</feature>
<dbReference type="AlphaFoldDB" id="A0A7K3NND4"/>
<dbReference type="SUPFAM" id="SSF53448">
    <property type="entry name" value="Nucleotide-diphospho-sugar transferases"/>
    <property type="match status" value="1"/>
</dbReference>
<dbReference type="EMBL" id="JAAGRQ010000043">
    <property type="protein sequence ID" value="NDY57295.1"/>
    <property type="molecule type" value="Genomic_DNA"/>
</dbReference>
<dbReference type="PANTHER" id="PTHR43777:SF1">
    <property type="entry name" value="MOLYBDENUM COFACTOR CYTIDYLYLTRANSFERASE"/>
    <property type="match status" value="1"/>
</dbReference>
<dbReference type="Gene3D" id="1.10.3210.10">
    <property type="entry name" value="Hypothetical protein af1432"/>
    <property type="match status" value="1"/>
</dbReference>
<dbReference type="InterPro" id="IPR025877">
    <property type="entry name" value="MobA-like_NTP_Trfase"/>
</dbReference>
<proteinExistence type="predicted"/>
<dbReference type="CDD" id="cd04182">
    <property type="entry name" value="GT_2_like_f"/>
    <property type="match status" value="1"/>
</dbReference>
<dbReference type="InterPro" id="IPR029044">
    <property type="entry name" value="Nucleotide-diphossugar_trans"/>
</dbReference>
<dbReference type="NCBIfam" id="NF045665">
    <property type="entry name" value="NTPtran_DVU1551"/>
    <property type="match status" value="1"/>
</dbReference>
<keyword evidence="3" id="KW-1185">Reference proteome</keyword>
<name>A0A7K3NND4_9BACT</name>
<accession>A0A7K3NND4</accession>
<dbReference type="SUPFAM" id="SSF109604">
    <property type="entry name" value="HD-domain/PDEase-like"/>
    <property type="match status" value="1"/>
</dbReference>
<evidence type="ECO:0000313" key="3">
    <source>
        <dbReference type="Proteomes" id="UP000469724"/>
    </source>
</evidence>
<reference evidence="2 3" key="1">
    <citation type="submission" date="2020-02" db="EMBL/GenBank/DDBJ databases">
        <title>Comparative genomics of sulfur disproportionating microorganisms.</title>
        <authorList>
            <person name="Ward L.M."/>
            <person name="Bertran E."/>
            <person name="Johnston D.T."/>
        </authorList>
    </citation>
    <scope>NUCLEOTIDE SEQUENCE [LARGE SCALE GENOMIC DNA]</scope>
    <source>
        <strain evidence="2 3">DSM 3696</strain>
    </source>
</reference>
<protein>
    <submittedName>
        <fullName evidence="2">NTP transferase domain-containing protein</fullName>
    </submittedName>
</protein>
<dbReference type="Gene3D" id="3.90.550.10">
    <property type="entry name" value="Spore Coat Polysaccharide Biosynthesis Protein SpsA, Chain A"/>
    <property type="match status" value="1"/>
</dbReference>
<organism evidence="2 3">
    <name type="scientific">Desulfolutivibrio sulfodismutans</name>
    <dbReference type="NCBI Taxonomy" id="63561"/>
    <lineage>
        <taxon>Bacteria</taxon>
        <taxon>Pseudomonadati</taxon>
        <taxon>Thermodesulfobacteriota</taxon>
        <taxon>Desulfovibrionia</taxon>
        <taxon>Desulfovibrionales</taxon>
        <taxon>Desulfovibrionaceae</taxon>
        <taxon>Desulfolutivibrio</taxon>
    </lineage>
</organism>
<dbReference type="RefSeq" id="WP_163302338.1">
    <property type="nucleotide sequence ID" value="NZ_JAAGRQ010000043.1"/>
</dbReference>
<dbReference type="PANTHER" id="PTHR43777">
    <property type="entry name" value="MOLYBDENUM COFACTOR CYTIDYLYLTRANSFERASE"/>
    <property type="match status" value="1"/>
</dbReference>
<dbReference type="GO" id="GO:0016779">
    <property type="term" value="F:nucleotidyltransferase activity"/>
    <property type="evidence" value="ECO:0007669"/>
    <property type="project" value="UniProtKB-ARBA"/>
</dbReference>
<dbReference type="InterPro" id="IPR003607">
    <property type="entry name" value="HD/PDEase_dom"/>
</dbReference>
<keyword evidence="2" id="KW-0808">Transferase</keyword>
<evidence type="ECO:0000259" key="1">
    <source>
        <dbReference type="PROSITE" id="PS51831"/>
    </source>
</evidence>
<dbReference type="Pfam" id="PF12804">
    <property type="entry name" value="NTP_transf_3"/>
    <property type="match status" value="1"/>
</dbReference>
<feature type="domain" description="HD" evidence="1">
    <location>
        <begin position="250"/>
        <end position="345"/>
    </location>
</feature>
<evidence type="ECO:0000313" key="2">
    <source>
        <dbReference type="EMBL" id="NDY57295.1"/>
    </source>
</evidence>
<dbReference type="InterPro" id="IPR006674">
    <property type="entry name" value="HD_domain"/>
</dbReference>
<gene>
    <name evidence="2" type="ORF">G3N56_11135</name>
</gene>
<dbReference type="Proteomes" id="UP000469724">
    <property type="component" value="Unassembled WGS sequence"/>
</dbReference>